<dbReference type="InterPro" id="IPR003615">
    <property type="entry name" value="HNH_nuc"/>
</dbReference>
<feature type="compositionally biased region" description="Basic and acidic residues" evidence="1">
    <location>
        <begin position="467"/>
        <end position="479"/>
    </location>
</feature>
<dbReference type="Gene3D" id="1.10.30.50">
    <property type="match status" value="1"/>
</dbReference>
<dbReference type="Proteomes" id="UP000279331">
    <property type="component" value="Unassembled WGS sequence"/>
</dbReference>
<dbReference type="AlphaFoldDB" id="A0AB38V0Z8"/>
<evidence type="ECO:0000259" key="2">
    <source>
        <dbReference type="SMART" id="SM00507"/>
    </source>
</evidence>
<sequence>MLSAGRGIIECMFDYQTGEVAEMDDWFERRHPSQTLESARLLDRMCATGRTENRAAAAQLSAIGELFAYRLSRCSETEDWAIDTMEAVAAEVGAALRISQGLAASRLRYARVMRERLPQVAELFKAGDIDYRAFQTLAYRTELIEDPQVLAGVDSQLAALVPRCPSLSRGRLGALVDKVVANADADAVRRRKEQQTERQIRIDEGIGGISQIEGTLLTPDAHALDKRLTALAATVCDHDPRTRDQRRADALGALAAGADRLGCGCGRTDCSAGKRPAASPVIIHLIAEQASLDGRAQTPASQVCADGLIGPETVAELAASAKLVPLTHPADTGPESGYVPSKALADFVRCRDLTCRWPNCDRPAFDCDLDHSIPYAAGGPTHASNLKCYCRTHHLLKTFWGWRDMQLPDGTLILTSPTGHTYVTTPGSALLFPHLCAPTADLPTDQIQTPDPCAGRTAMMPRRRRTRAQDRAQRIATERRHNHRARTTPHTEHTNQTGPAPPDTDDEPPPF</sequence>
<dbReference type="EMBL" id="UPHL01000160">
    <property type="protein sequence ID" value="VAZ86675.1"/>
    <property type="molecule type" value="Genomic_DNA"/>
</dbReference>
<proteinExistence type="predicted"/>
<comment type="caution">
    <text evidence="3">The sequence shown here is derived from an EMBL/GenBank/DDBJ whole genome shotgun (WGS) entry which is preliminary data.</text>
</comment>
<evidence type="ECO:0000313" key="3">
    <source>
        <dbReference type="EMBL" id="VAZ86675.1"/>
    </source>
</evidence>
<name>A0AB38V0Z8_9MYCO</name>
<gene>
    <name evidence="3" type="ORF">LAUMK42_05528</name>
</gene>
<dbReference type="SMART" id="SM00507">
    <property type="entry name" value="HNHc"/>
    <property type="match status" value="1"/>
</dbReference>
<feature type="domain" description="HNH nuclease" evidence="2">
    <location>
        <begin position="343"/>
        <end position="395"/>
    </location>
</feature>
<feature type="region of interest" description="Disordered" evidence="1">
    <location>
        <begin position="446"/>
        <end position="511"/>
    </location>
</feature>
<dbReference type="Pfam" id="PF02720">
    <property type="entry name" value="DUF222"/>
    <property type="match status" value="1"/>
</dbReference>
<dbReference type="CDD" id="cd00085">
    <property type="entry name" value="HNHc"/>
    <property type="match status" value="1"/>
</dbReference>
<reference evidence="3 4" key="1">
    <citation type="submission" date="2018-09" db="EMBL/GenBank/DDBJ databases">
        <authorList>
            <person name="Tagini F."/>
        </authorList>
    </citation>
    <scope>NUCLEOTIDE SEQUENCE [LARGE SCALE GENOMIC DNA]</scope>
    <source>
        <strain evidence="3 4">MK42</strain>
    </source>
</reference>
<evidence type="ECO:0000256" key="1">
    <source>
        <dbReference type="SAM" id="MobiDB-lite"/>
    </source>
</evidence>
<dbReference type="InterPro" id="IPR003870">
    <property type="entry name" value="DUF222"/>
</dbReference>
<protein>
    <recommendedName>
        <fullName evidence="2">HNH nuclease domain-containing protein</fullName>
    </recommendedName>
</protein>
<accession>A0AB38V0Z8</accession>
<evidence type="ECO:0000313" key="4">
    <source>
        <dbReference type="Proteomes" id="UP000279331"/>
    </source>
</evidence>
<organism evidence="3 4">
    <name type="scientific">Mycobacterium persicum</name>
    <dbReference type="NCBI Taxonomy" id="1487726"/>
    <lineage>
        <taxon>Bacteria</taxon>
        <taxon>Bacillati</taxon>
        <taxon>Actinomycetota</taxon>
        <taxon>Actinomycetes</taxon>
        <taxon>Mycobacteriales</taxon>
        <taxon>Mycobacteriaceae</taxon>
        <taxon>Mycobacterium</taxon>
    </lineage>
</organism>